<dbReference type="RefSeq" id="WP_041048721.1">
    <property type="nucleotide sequence ID" value="NZ_JXAK01000029.1"/>
</dbReference>
<dbReference type="Pfam" id="PF19890">
    <property type="entry name" value="DUF6363"/>
    <property type="match status" value="1"/>
</dbReference>
<feature type="active site" description="Proton acceptor" evidence="4">
    <location>
        <position position="159"/>
    </location>
</feature>
<evidence type="ECO:0000256" key="3">
    <source>
        <dbReference type="ARBA" id="ARBA00023098"/>
    </source>
</evidence>
<reference evidence="6 7" key="1">
    <citation type="submission" date="2014-12" db="EMBL/GenBank/DDBJ databases">
        <title>Draft genome sequence of Paenibacillus kamchatkensis strain B-2647.</title>
        <authorList>
            <person name="Karlyshev A.V."/>
            <person name="Kudryashova E.B."/>
        </authorList>
    </citation>
    <scope>NUCLEOTIDE SEQUENCE [LARGE SCALE GENOMIC DNA]</scope>
    <source>
        <strain evidence="6 7">VKM B-2647</strain>
    </source>
</reference>
<dbReference type="InterPro" id="IPR045943">
    <property type="entry name" value="DUF6363"/>
</dbReference>
<dbReference type="InterPro" id="IPR016035">
    <property type="entry name" value="Acyl_Trfase/lysoPLipase"/>
</dbReference>
<evidence type="ECO:0000259" key="5">
    <source>
        <dbReference type="PROSITE" id="PS51635"/>
    </source>
</evidence>
<keyword evidence="7" id="KW-1185">Reference proteome</keyword>
<dbReference type="Gene3D" id="3.40.1090.10">
    <property type="entry name" value="Cytosolic phospholipase A2 catalytic domain"/>
    <property type="match status" value="2"/>
</dbReference>
<dbReference type="CDD" id="cd07208">
    <property type="entry name" value="Pat_hypo_Ecoli_yjju_like"/>
    <property type="match status" value="1"/>
</dbReference>
<dbReference type="PANTHER" id="PTHR14226:SF25">
    <property type="entry name" value="PHOSPHOESTERASE"/>
    <property type="match status" value="1"/>
</dbReference>
<dbReference type="SUPFAM" id="SSF52151">
    <property type="entry name" value="FabD/lysophospholipase-like"/>
    <property type="match status" value="1"/>
</dbReference>
<feature type="short sequence motif" description="GXGXXG" evidence="4">
    <location>
        <begin position="9"/>
        <end position="14"/>
    </location>
</feature>
<proteinExistence type="predicted"/>
<sequence length="276" mass="31640">MRTGLVLEGGGMRGAYTAGALDYLMEHELYYSYVIGVSAGACNATSYISRQIGRNRKVTVDFITDPRYLSYRNLLKEKSMFGMKFIFDEIPRRLVPFDFDAFHASPQQFVVGTMDARTGEAVYYTKEAVKDDLLTIVQASSSLPFISRPVVQNGRELLDGGICDPIPIRKSIADGNERNVIILTQVKSYRKRPFRWGWLARKLYPQYRGLIDVMSRRHHTYNDTLDYVDELEQDGKAIVIRPTADLQVSRMEKNPAKLAAMYELGYRDAERQKKMY</sequence>
<dbReference type="PROSITE" id="PS51635">
    <property type="entry name" value="PNPLA"/>
    <property type="match status" value="1"/>
</dbReference>
<dbReference type="InterPro" id="IPR002641">
    <property type="entry name" value="PNPLA_dom"/>
</dbReference>
<dbReference type="Proteomes" id="UP000031967">
    <property type="component" value="Unassembled WGS sequence"/>
</dbReference>
<feature type="short sequence motif" description="DGA/G" evidence="4">
    <location>
        <begin position="159"/>
        <end position="161"/>
    </location>
</feature>
<accession>A0ABR5AGG8</accession>
<gene>
    <name evidence="6" type="ORF">SD70_17010</name>
</gene>
<feature type="short sequence motif" description="GXSXG" evidence="4">
    <location>
        <begin position="36"/>
        <end position="40"/>
    </location>
</feature>
<keyword evidence="3 4" id="KW-0443">Lipid metabolism</keyword>
<evidence type="ECO:0000256" key="1">
    <source>
        <dbReference type="ARBA" id="ARBA00022801"/>
    </source>
</evidence>
<keyword evidence="1 4" id="KW-0378">Hydrolase</keyword>
<feature type="domain" description="PNPLA" evidence="5">
    <location>
        <begin position="5"/>
        <end position="172"/>
    </location>
</feature>
<dbReference type="InterPro" id="IPR037483">
    <property type="entry name" value="YjjU-like"/>
</dbReference>
<evidence type="ECO:0000256" key="4">
    <source>
        <dbReference type="PROSITE-ProRule" id="PRU01161"/>
    </source>
</evidence>
<dbReference type="EMBL" id="JXAK01000029">
    <property type="protein sequence ID" value="KIL39923.1"/>
    <property type="molecule type" value="Genomic_DNA"/>
</dbReference>
<evidence type="ECO:0000313" key="6">
    <source>
        <dbReference type="EMBL" id="KIL39923.1"/>
    </source>
</evidence>
<protein>
    <recommendedName>
        <fullName evidence="5">PNPLA domain-containing protein</fullName>
    </recommendedName>
</protein>
<comment type="caution">
    <text evidence="6">The sequence shown here is derived from an EMBL/GenBank/DDBJ whole genome shotgun (WGS) entry which is preliminary data.</text>
</comment>
<keyword evidence="2 4" id="KW-0442">Lipid degradation</keyword>
<organism evidence="6 7">
    <name type="scientific">Gordoniibacillus kamchatkensis</name>
    <dbReference type="NCBI Taxonomy" id="1590651"/>
    <lineage>
        <taxon>Bacteria</taxon>
        <taxon>Bacillati</taxon>
        <taxon>Bacillota</taxon>
        <taxon>Bacilli</taxon>
        <taxon>Bacillales</taxon>
        <taxon>Paenibacillaceae</taxon>
        <taxon>Gordoniibacillus</taxon>
    </lineage>
</organism>
<feature type="active site" description="Nucleophile" evidence="4">
    <location>
        <position position="38"/>
    </location>
</feature>
<evidence type="ECO:0000313" key="7">
    <source>
        <dbReference type="Proteomes" id="UP000031967"/>
    </source>
</evidence>
<name>A0ABR5AGG8_9BACL</name>
<dbReference type="PANTHER" id="PTHR14226">
    <property type="entry name" value="NEUROPATHY TARGET ESTERASE/SWISS CHEESE D.MELANOGASTER"/>
    <property type="match status" value="1"/>
</dbReference>
<dbReference type="Pfam" id="PF01734">
    <property type="entry name" value="Patatin"/>
    <property type="match status" value="1"/>
</dbReference>
<dbReference type="InterPro" id="IPR050301">
    <property type="entry name" value="NTE"/>
</dbReference>
<evidence type="ECO:0000256" key="2">
    <source>
        <dbReference type="ARBA" id="ARBA00022963"/>
    </source>
</evidence>